<dbReference type="AlphaFoldDB" id="A0A495JP83"/>
<dbReference type="InterPro" id="IPR018309">
    <property type="entry name" value="Tscrpt_reg_PadR_C"/>
</dbReference>
<dbReference type="Proteomes" id="UP000277671">
    <property type="component" value="Unassembled WGS sequence"/>
</dbReference>
<dbReference type="EMBL" id="RBKT01000001">
    <property type="protein sequence ID" value="RKR90445.1"/>
    <property type="molecule type" value="Genomic_DNA"/>
</dbReference>
<reference evidence="2 3" key="1">
    <citation type="submission" date="2018-10" db="EMBL/GenBank/DDBJ databases">
        <title>Sequencing the genomes of 1000 actinobacteria strains.</title>
        <authorList>
            <person name="Klenk H.-P."/>
        </authorList>
    </citation>
    <scope>NUCLEOTIDE SEQUENCE [LARGE SCALE GENOMIC DNA]</scope>
    <source>
        <strain evidence="2 3">DSM 45175</strain>
    </source>
</reference>
<evidence type="ECO:0000313" key="2">
    <source>
        <dbReference type="EMBL" id="RKR90445.1"/>
    </source>
</evidence>
<name>A0A495JP83_9ACTN</name>
<organism evidence="2 3">
    <name type="scientific">Micromonospora pisi</name>
    <dbReference type="NCBI Taxonomy" id="589240"/>
    <lineage>
        <taxon>Bacteria</taxon>
        <taxon>Bacillati</taxon>
        <taxon>Actinomycetota</taxon>
        <taxon>Actinomycetes</taxon>
        <taxon>Micromonosporales</taxon>
        <taxon>Micromonosporaceae</taxon>
        <taxon>Micromonospora</taxon>
    </lineage>
</organism>
<feature type="domain" description="Transcription regulator PadR C-terminal" evidence="1">
    <location>
        <begin position="5"/>
        <end position="74"/>
    </location>
</feature>
<proteinExistence type="predicted"/>
<protein>
    <submittedName>
        <fullName evidence="2">Virulence activator alpha</fullName>
    </submittedName>
</protein>
<keyword evidence="3" id="KW-1185">Reference proteome</keyword>
<dbReference type="Pfam" id="PF10400">
    <property type="entry name" value="Vir_act_alpha_C"/>
    <property type="match status" value="1"/>
</dbReference>
<accession>A0A495JP83</accession>
<gene>
    <name evidence="2" type="ORF">BDK92_4818</name>
</gene>
<sequence>MNSADPQRMAAVYRSLAEQAAATLTAFEEELDWMRAEGYDDTTHPKFGNYAVLRFGVESQRVMREWTSWLASRL</sequence>
<evidence type="ECO:0000259" key="1">
    <source>
        <dbReference type="Pfam" id="PF10400"/>
    </source>
</evidence>
<evidence type="ECO:0000313" key="3">
    <source>
        <dbReference type="Proteomes" id="UP000277671"/>
    </source>
</evidence>
<comment type="caution">
    <text evidence="2">The sequence shown here is derived from an EMBL/GenBank/DDBJ whole genome shotgun (WGS) entry which is preliminary data.</text>
</comment>